<dbReference type="Proteomes" id="UP001158066">
    <property type="component" value="Unassembled WGS sequence"/>
</dbReference>
<dbReference type="AlphaFoldDB" id="A0AA46AHV1"/>
<comment type="caution">
    <text evidence="1">The sequence shown here is derived from an EMBL/GenBank/DDBJ whole genome shotgun (WGS) entry which is preliminary data.</text>
</comment>
<dbReference type="RefSeq" id="WP_283408012.1">
    <property type="nucleotide sequence ID" value="NZ_FXUF01000002.1"/>
</dbReference>
<sequence>MKKYKIQTINEVFVPYGGLAMAGLMVHKTALPLRASTLKVPTSRVKISNDDVLSVYIGLLCQGRNGFNYMDIFRDAPFFRDSCS</sequence>
<gene>
    <name evidence="1" type="ORF">SAMN06296020_10296</name>
</gene>
<evidence type="ECO:0000313" key="2">
    <source>
        <dbReference type="Proteomes" id="UP001158066"/>
    </source>
</evidence>
<protein>
    <submittedName>
        <fullName evidence="1">Uncharacterized protein</fullName>
    </submittedName>
</protein>
<name>A0AA46AHV1_9CLOT</name>
<accession>A0AA46AHV1</accession>
<proteinExistence type="predicted"/>
<keyword evidence="2" id="KW-1185">Reference proteome</keyword>
<reference evidence="1" key="1">
    <citation type="submission" date="2017-05" db="EMBL/GenBank/DDBJ databases">
        <authorList>
            <person name="Varghese N."/>
            <person name="Submissions S."/>
        </authorList>
    </citation>
    <scope>NUCLEOTIDE SEQUENCE</scope>
    <source>
        <strain evidence="1">Su22</strain>
    </source>
</reference>
<organism evidence="1 2">
    <name type="scientific">Anoxynatronum buryatiense</name>
    <dbReference type="NCBI Taxonomy" id="489973"/>
    <lineage>
        <taxon>Bacteria</taxon>
        <taxon>Bacillati</taxon>
        <taxon>Bacillota</taxon>
        <taxon>Clostridia</taxon>
        <taxon>Eubacteriales</taxon>
        <taxon>Clostridiaceae</taxon>
        <taxon>Anoxynatronum</taxon>
    </lineage>
</organism>
<evidence type="ECO:0000313" key="1">
    <source>
        <dbReference type="EMBL" id="SMP43798.1"/>
    </source>
</evidence>
<dbReference type="EMBL" id="FXUF01000002">
    <property type="protein sequence ID" value="SMP43798.1"/>
    <property type="molecule type" value="Genomic_DNA"/>
</dbReference>